<dbReference type="InterPro" id="IPR013767">
    <property type="entry name" value="PAS_fold"/>
</dbReference>
<feature type="domain" description="PAS" evidence="2">
    <location>
        <begin position="145"/>
        <end position="198"/>
    </location>
</feature>
<dbReference type="InterPro" id="IPR000014">
    <property type="entry name" value="PAS"/>
</dbReference>
<name>A0A941EP85_9ACTN</name>
<evidence type="ECO:0000313" key="5">
    <source>
        <dbReference type="Proteomes" id="UP000675781"/>
    </source>
</evidence>
<dbReference type="InterPro" id="IPR003594">
    <property type="entry name" value="HATPase_dom"/>
</dbReference>
<dbReference type="PROSITE" id="PS50112">
    <property type="entry name" value="PAS"/>
    <property type="match status" value="3"/>
</dbReference>
<feature type="domain" description="PAC" evidence="3">
    <location>
        <begin position="342"/>
        <end position="394"/>
    </location>
</feature>
<comment type="caution">
    <text evidence="4">The sequence shown here is derived from an EMBL/GenBank/DDBJ whole genome shotgun (WGS) entry which is preliminary data.</text>
</comment>
<dbReference type="GO" id="GO:0016791">
    <property type="term" value="F:phosphatase activity"/>
    <property type="evidence" value="ECO:0007669"/>
    <property type="project" value="TreeGrafter"/>
</dbReference>
<sequence>MDPTEQQPEPRQAIGRALDPVAGTEEPFRALLESAPDAMVIVDDAGAIRLVNAQTEALFDYTRDELLGRPVEILVPERFRSQHGFHRRGYTANGQVRPMGAGLELYGLRRDGGEFPVEISLSPLETPDGLLVSAAVRDVSDRKAADARFRALLESAPDAMVIVDDAGAIRLVNAQTEALFDYTRDELLGRPVEILVPERFRSQHGFHRRGYTANGQVRPMGAGLELYGLRRDGGEFPVEISLSPLETPDGLLVSAAVRDVSDRKATEARINELALIVESSQDAILTTTLEGVITFWNAAATRMYGHTTAEAVGRHVSILALPEYKDEIELLLSRLRQGERIEHYETLRVAASGTLLDVDIVLWPVRDRDGAVVGACAIARDIAEHTRAKREVTRLYEQQRHVALTLQHALMGSPPAVPGVESAARYFPATQGAGVGGDWFDLIPLGAGRIGVLIGDVMGRGLEAATVMGQLRSAANALARTGMPPQQLMHALDAVARDIPDQLTTCCYLVIDPDAREVTACSAGHLPILTVEIDGSARRLPIPVSVPLGIGEVPHQQVTLAVQDCTTLVLYTDGLVETHDCDLDERIDALQAQLGDALADGVDLEKAANRIISATLPHIDQPLDDVTLLLVRIPAAPVAHARVDLAPEPRSVALARRFVADTLAEWGQDELADQVRLAVSEILTNAVRHARGPIGLRLHRTAHEVTVEISDDSTHVPQRRAPDPQDENGRGLMLVEALTDAWGTRLTDTGKTVWFTIGDRAPAPV</sequence>
<dbReference type="EMBL" id="JAGSOG010000120">
    <property type="protein sequence ID" value="MBR7836015.1"/>
    <property type="molecule type" value="Genomic_DNA"/>
</dbReference>
<dbReference type="Gene3D" id="3.30.450.20">
    <property type="entry name" value="PAS domain"/>
    <property type="match status" value="3"/>
</dbReference>
<dbReference type="CDD" id="cd16936">
    <property type="entry name" value="HATPase_RsbW-like"/>
    <property type="match status" value="1"/>
</dbReference>
<reference evidence="4" key="1">
    <citation type="submission" date="2021-04" db="EMBL/GenBank/DDBJ databases">
        <title>Genome based classification of Actinospica acidithermotolerans sp. nov., an actinobacterium isolated from an Indonesian hot spring.</title>
        <authorList>
            <person name="Kusuma A.B."/>
            <person name="Putra K.E."/>
            <person name="Nafisah S."/>
            <person name="Loh J."/>
            <person name="Nouioui I."/>
            <person name="Goodfellow M."/>
        </authorList>
    </citation>
    <scope>NUCLEOTIDE SEQUENCE</scope>
    <source>
        <strain evidence="4">CSCA 57</strain>
    </source>
</reference>
<dbReference type="SMART" id="SM00331">
    <property type="entry name" value="PP2C_SIG"/>
    <property type="match status" value="1"/>
</dbReference>
<dbReference type="InterPro" id="IPR001610">
    <property type="entry name" value="PAC"/>
</dbReference>
<dbReference type="Pfam" id="PF13581">
    <property type="entry name" value="HATPase_c_2"/>
    <property type="match status" value="1"/>
</dbReference>
<dbReference type="NCBIfam" id="TIGR00229">
    <property type="entry name" value="sensory_box"/>
    <property type="match status" value="3"/>
</dbReference>
<evidence type="ECO:0000313" key="4">
    <source>
        <dbReference type="EMBL" id="MBR7836015.1"/>
    </source>
</evidence>
<dbReference type="SUPFAM" id="SSF55874">
    <property type="entry name" value="ATPase domain of HSP90 chaperone/DNA topoisomerase II/histidine kinase"/>
    <property type="match status" value="1"/>
</dbReference>
<dbReference type="SMART" id="SM00086">
    <property type="entry name" value="PAC"/>
    <property type="match status" value="3"/>
</dbReference>
<evidence type="ECO:0000256" key="1">
    <source>
        <dbReference type="ARBA" id="ARBA00022801"/>
    </source>
</evidence>
<feature type="domain" description="PAC" evidence="3">
    <location>
        <begin position="222"/>
        <end position="272"/>
    </location>
</feature>
<gene>
    <name evidence="4" type="ORF">KDL01_22255</name>
</gene>
<dbReference type="Pfam" id="PF07228">
    <property type="entry name" value="SpoIIE"/>
    <property type="match status" value="1"/>
</dbReference>
<dbReference type="GO" id="GO:0006355">
    <property type="term" value="P:regulation of DNA-templated transcription"/>
    <property type="evidence" value="ECO:0007669"/>
    <property type="project" value="InterPro"/>
</dbReference>
<dbReference type="SUPFAM" id="SSF81606">
    <property type="entry name" value="PP2C-like"/>
    <property type="match status" value="1"/>
</dbReference>
<dbReference type="SMART" id="SM00091">
    <property type="entry name" value="PAS"/>
    <property type="match status" value="3"/>
</dbReference>
<dbReference type="InterPro" id="IPR052016">
    <property type="entry name" value="Bact_Sigma-Reg"/>
</dbReference>
<dbReference type="InterPro" id="IPR001932">
    <property type="entry name" value="PPM-type_phosphatase-like_dom"/>
</dbReference>
<dbReference type="Gene3D" id="3.60.40.10">
    <property type="entry name" value="PPM-type phosphatase domain"/>
    <property type="match status" value="1"/>
</dbReference>
<proteinExistence type="predicted"/>
<evidence type="ECO:0000259" key="3">
    <source>
        <dbReference type="PROSITE" id="PS50113"/>
    </source>
</evidence>
<dbReference type="CDD" id="cd00130">
    <property type="entry name" value="PAS"/>
    <property type="match status" value="3"/>
</dbReference>
<dbReference type="Pfam" id="PF00989">
    <property type="entry name" value="PAS"/>
    <property type="match status" value="3"/>
</dbReference>
<dbReference type="Proteomes" id="UP000675781">
    <property type="component" value="Unassembled WGS sequence"/>
</dbReference>
<dbReference type="RefSeq" id="WP_212530504.1">
    <property type="nucleotide sequence ID" value="NZ_JAGSOG010000120.1"/>
</dbReference>
<dbReference type="PANTHER" id="PTHR43156">
    <property type="entry name" value="STAGE II SPORULATION PROTEIN E-RELATED"/>
    <property type="match status" value="1"/>
</dbReference>
<keyword evidence="1" id="KW-0378">Hydrolase</keyword>
<dbReference type="PANTHER" id="PTHR43156:SF2">
    <property type="entry name" value="STAGE II SPORULATION PROTEIN E"/>
    <property type="match status" value="1"/>
</dbReference>
<evidence type="ECO:0000259" key="2">
    <source>
        <dbReference type="PROSITE" id="PS50112"/>
    </source>
</evidence>
<dbReference type="InterPro" id="IPR036457">
    <property type="entry name" value="PPM-type-like_dom_sf"/>
</dbReference>
<dbReference type="InterPro" id="IPR000700">
    <property type="entry name" value="PAS-assoc_C"/>
</dbReference>
<dbReference type="PROSITE" id="PS50113">
    <property type="entry name" value="PAC"/>
    <property type="match status" value="3"/>
</dbReference>
<feature type="domain" description="PAS" evidence="2">
    <location>
        <begin position="24"/>
        <end position="77"/>
    </location>
</feature>
<dbReference type="InterPro" id="IPR035965">
    <property type="entry name" value="PAS-like_dom_sf"/>
</dbReference>
<dbReference type="InterPro" id="IPR036890">
    <property type="entry name" value="HATPase_C_sf"/>
</dbReference>
<accession>A0A941EP85</accession>
<organism evidence="4 5">
    <name type="scientific">Actinospica durhamensis</name>
    <dbReference type="NCBI Taxonomy" id="1508375"/>
    <lineage>
        <taxon>Bacteria</taxon>
        <taxon>Bacillati</taxon>
        <taxon>Actinomycetota</taxon>
        <taxon>Actinomycetes</taxon>
        <taxon>Catenulisporales</taxon>
        <taxon>Actinospicaceae</taxon>
        <taxon>Actinospica</taxon>
    </lineage>
</organism>
<keyword evidence="5" id="KW-1185">Reference proteome</keyword>
<dbReference type="SUPFAM" id="SSF55785">
    <property type="entry name" value="PYP-like sensor domain (PAS domain)"/>
    <property type="match status" value="3"/>
</dbReference>
<protein>
    <submittedName>
        <fullName evidence="4">MEKHLA domain-containing protein</fullName>
    </submittedName>
</protein>
<dbReference type="AlphaFoldDB" id="A0A941EP85"/>
<feature type="domain" description="PAS" evidence="2">
    <location>
        <begin position="269"/>
        <end position="339"/>
    </location>
</feature>
<feature type="domain" description="PAC" evidence="3">
    <location>
        <begin position="101"/>
        <end position="151"/>
    </location>
</feature>
<dbReference type="Gene3D" id="3.30.565.10">
    <property type="entry name" value="Histidine kinase-like ATPase, C-terminal domain"/>
    <property type="match status" value="1"/>
</dbReference>